<sequence length="199" mass="22731">MAKPAEERLTDARDLVAKYAESDWTAAERESVAQALHRNDPLLKEPRNHEVWQMSKKTIERCADIVAEYGNWHEAEKNGIVVEWPSIAQIRDSYHTALNKAKLQPMLRGDGNRFYDEVWEGLSAQLDPQTAVTATAATPSVPTTPAKRNRDTLGFERLWERLKKLKAMEKEGEKGGISVTRINVRNEHEESHPLHCDRH</sequence>
<keyword evidence="2" id="KW-1185">Reference proteome</keyword>
<accession>A0AAE0MZR3</accession>
<organism evidence="1 2">
    <name type="scientific">Lasiosphaeria ovina</name>
    <dbReference type="NCBI Taxonomy" id="92902"/>
    <lineage>
        <taxon>Eukaryota</taxon>
        <taxon>Fungi</taxon>
        <taxon>Dikarya</taxon>
        <taxon>Ascomycota</taxon>
        <taxon>Pezizomycotina</taxon>
        <taxon>Sordariomycetes</taxon>
        <taxon>Sordariomycetidae</taxon>
        <taxon>Sordariales</taxon>
        <taxon>Lasiosphaeriaceae</taxon>
        <taxon>Lasiosphaeria</taxon>
    </lineage>
</organism>
<comment type="caution">
    <text evidence="1">The sequence shown here is derived from an EMBL/GenBank/DDBJ whole genome shotgun (WGS) entry which is preliminary data.</text>
</comment>
<reference evidence="1" key="2">
    <citation type="submission" date="2023-06" db="EMBL/GenBank/DDBJ databases">
        <authorList>
            <consortium name="Lawrence Berkeley National Laboratory"/>
            <person name="Haridas S."/>
            <person name="Hensen N."/>
            <person name="Bonometti L."/>
            <person name="Westerberg I."/>
            <person name="Brannstrom I.O."/>
            <person name="Guillou S."/>
            <person name="Cros-Aarteil S."/>
            <person name="Calhoun S."/>
            <person name="Kuo A."/>
            <person name="Mondo S."/>
            <person name="Pangilinan J."/>
            <person name="Riley R."/>
            <person name="Labutti K."/>
            <person name="Andreopoulos B."/>
            <person name="Lipzen A."/>
            <person name="Chen C."/>
            <person name="Yanf M."/>
            <person name="Daum C."/>
            <person name="Ng V."/>
            <person name="Clum A."/>
            <person name="Steindorff A."/>
            <person name="Ohm R."/>
            <person name="Martin F."/>
            <person name="Silar P."/>
            <person name="Natvig D."/>
            <person name="Lalanne C."/>
            <person name="Gautier V."/>
            <person name="Ament-Velasquez S.L."/>
            <person name="Kruys A."/>
            <person name="Hutchinson M.I."/>
            <person name="Powell A.J."/>
            <person name="Barry K."/>
            <person name="Miller A.N."/>
            <person name="Grigoriev I.V."/>
            <person name="Debuchy R."/>
            <person name="Gladieux P."/>
            <person name="Thoren M.H."/>
            <person name="Johannesson H."/>
        </authorList>
    </citation>
    <scope>NUCLEOTIDE SEQUENCE</scope>
    <source>
        <strain evidence="1">CBS 958.72</strain>
    </source>
</reference>
<proteinExistence type="predicted"/>
<name>A0AAE0MZR3_9PEZI</name>
<gene>
    <name evidence="1" type="ORF">B0T24DRAFT_598187</name>
</gene>
<dbReference type="Proteomes" id="UP001287356">
    <property type="component" value="Unassembled WGS sequence"/>
</dbReference>
<reference evidence="1" key="1">
    <citation type="journal article" date="2023" name="Mol. Phylogenet. Evol.">
        <title>Genome-scale phylogeny and comparative genomics of the fungal order Sordariales.</title>
        <authorList>
            <person name="Hensen N."/>
            <person name="Bonometti L."/>
            <person name="Westerberg I."/>
            <person name="Brannstrom I.O."/>
            <person name="Guillou S."/>
            <person name="Cros-Aarteil S."/>
            <person name="Calhoun S."/>
            <person name="Haridas S."/>
            <person name="Kuo A."/>
            <person name="Mondo S."/>
            <person name="Pangilinan J."/>
            <person name="Riley R."/>
            <person name="LaButti K."/>
            <person name="Andreopoulos B."/>
            <person name="Lipzen A."/>
            <person name="Chen C."/>
            <person name="Yan M."/>
            <person name="Daum C."/>
            <person name="Ng V."/>
            <person name="Clum A."/>
            <person name="Steindorff A."/>
            <person name="Ohm R.A."/>
            <person name="Martin F."/>
            <person name="Silar P."/>
            <person name="Natvig D.O."/>
            <person name="Lalanne C."/>
            <person name="Gautier V."/>
            <person name="Ament-Velasquez S.L."/>
            <person name="Kruys A."/>
            <person name="Hutchinson M.I."/>
            <person name="Powell A.J."/>
            <person name="Barry K."/>
            <person name="Miller A.N."/>
            <person name="Grigoriev I.V."/>
            <person name="Debuchy R."/>
            <person name="Gladieux P."/>
            <person name="Hiltunen Thoren M."/>
            <person name="Johannesson H."/>
        </authorList>
    </citation>
    <scope>NUCLEOTIDE SEQUENCE</scope>
    <source>
        <strain evidence="1">CBS 958.72</strain>
    </source>
</reference>
<protein>
    <submittedName>
        <fullName evidence="1">Uncharacterized protein</fullName>
    </submittedName>
</protein>
<dbReference type="EMBL" id="JAULSN010000009">
    <property type="protein sequence ID" value="KAK3364858.1"/>
    <property type="molecule type" value="Genomic_DNA"/>
</dbReference>
<dbReference type="AlphaFoldDB" id="A0AAE0MZR3"/>
<evidence type="ECO:0000313" key="1">
    <source>
        <dbReference type="EMBL" id="KAK3364858.1"/>
    </source>
</evidence>
<evidence type="ECO:0000313" key="2">
    <source>
        <dbReference type="Proteomes" id="UP001287356"/>
    </source>
</evidence>